<dbReference type="EMBL" id="CP139487">
    <property type="protein sequence ID" value="WPU63814.1"/>
    <property type="molecule type" value="Genomic_DNA"/>
</dbReference>
<keyword evidence="2" id="KW-0687">Ribonucleoprotein</keyword>
<dbReference type="InterPro" id="IPR041080">
    <property type="entry name" value="YcaO_C"/>
</dbReference>
<organism evidence="2 3">
    <name type="scientific">Peredibacter starrii</name>
    <dbReference type="NCBI Taxonomy" id="28202"/>
    <lineage>
        <taxon>Bacteria</taxon>
        <taxon>Pseudomonadati</taxon>
        <taxon>Bdellovibrionota</taxon>
        <taxon>Bacteriovoracia</taxon>
        <taxon>Bacteriovoracales</taxon>
        <taxon>Bacteriovoracaceae</taxon>
        <taxon>Peredibacter</taxon>
    </lineage>
</organism>
<gene>
    <name evidence="2" type="primary">ycaO</name>
    <name evidence="2" type="ORF">SOO65_14055</name>
</gene>
<dbReference type="GO" id="GO:0005840">
    <property type="term" value="C:ribosome"/>
    <property type="evidence" value="ECO:0007669"/>
    <property type="project" value="UniProtKB-KW"/>
</dbReference>
<evidence type="ECO:0000259" key="1">
    <source>
        <dbReference type="PROSITE" id="PS51664"/>
    </source>
</evidence>
<dbReference type="KEGG" id="psti:SOO65_14055"/>
<reference evidence="2 3" key="1">
    <citation type="submission" date="2023-11" db="EMBL/GenBank/DDBJ databases">
        <title>Peredibacter starrii A3.12.</title>
        <authorList>
            <person name="Mitchell R.J."/>
        </authorList>
    </citation>
    <scope>NUCLEOTIDE SEQUENCE [LARGE SCALE GENOMIC DNA]</scope>
    <source>
        <strain evidence="2 3">A3.12</strain>
    </source>
</reference>
<protein>
    <submittedName>
        <fullName evidence="2">30S ribosomal protein S12 methylthiotransferase accessory factor YcaO</fullName>
    </submittedName>
</protein>
<dbReference type="NCBIfam" id="TIGR00702">
    <property type="entry name" value="YcaO-type kinase domain"/>
    <property type="match status" value="1"/>
</dbReference>
<accession>A0AAX4HKP8</accession>
<dbReference type="Gene3D" id="3.30.1330.230">
    <property type="match status" value="1"/>
</dbReference>
<dbReference type="AlphaFoldDB" id="A0AAX4HKP8"/>
<name>A0AAX4HKP8_9BACT</name>
<keyword evidence="3" id="KW-1185">Reference proteome</keyword>
<feature type="domain" description="YcaO" evidence="1">
    <location>
        <begin position="60"/>
        <end position="424"/>
    </location>
</feature>
<sequence length="585" mass="66843">MTKTMILGKDAALEDTISRLKGLLLDWGFDVEEASWLNPVPNVWSVHIRDRYCPYLFTNGKGTSKEAALASALGEFFERLNCNYFFADYYLGEQVANSEFVHYPQEKWFPFTESMPKGLMNESLWKFYDSDNDLRPVDLVDTNSGNIERGICALPYTQVADGKTYYIPMNIVGNLYVSNGMSAGNTKTEARVQALSEIFERSIKHQILSEGISLPNIPEEVLNRYPKVVEAIRELETHGFPIICKDASMGGKYPVISVTLLNPKEGTAFASFGAHPKFEVALERTLTELLQGRRLDQLNVFSPPSFELDDVKDHLNIEAHFIDSSGLIHWNFFKETPDFPFSDWNFGGATTESEYQALIGIFHEMEKDVYIMDFEHLKVYGCRIHVPGVSEIYPAIDLTWDNNNSCNSIREKILSCHELSQDELIELHNEIENKGLEDMLLVSHAIGVIPDADTVWADLRFGEFKAMLALAAKDHELSKAGIDWSLHFAPLKQERRLLYMCLQTLLQMEMDDTLNTNEYLPTVEKIYGKEMVDRAQKLIDGFEKFDGLHESDLSLKGFDMHQKLITSYEKLQRAKRIWAENNRTK</sequence>
<proteinExistence type="predicted"/>
<dbReference type="NCBIfam" id="NF040716">
    <property type="entry name" value="YcaO_for_S12"/>
    <property type="match status" value="1"/>
</dbReference>
<evidence type="ECO:0000313" key="2">
    <source>
        <dbReference type="EMBL" id="WPU63814.1"/>
    </source>
</evidence>
<dbReference type="PROSITE" id="PS51664">
    <property type="entry name" value="YCAO"/>
    <property type="match status" value="1"/>
</dbReference>
<dbReference type="PANTHER" id="PTHR37809:SF1">
    <property type="entry name" value="RIBOSOMAL PROTEIN S12 METHYLTHIOTRANSFERASE ACCESSORY FACTOR YCAO"/>
    <property type="match status" value="1"/>
</dbReference>
<dbReference type="RefSeq" id="WP_321391260.1">
    <property type="nucleotide sequence ID" value="NZ_CP139487.1"/>
</dbReference>
<dbReference type="Proteomes" id="UP001324634">
    <property type="component" value="Chromosome"/>
</dbReference>
<evidence type="ECO:0000313" key="3">
    <source>
        <dbReference type="Proteomes" id="UP001324634"/>
    </source>
</evidence>
<dbReference type="Pfam" id="PF18381">
    <property type="entry name" value="YcaO_C"/>
    <property type="match status" value="1"/>
</dbReference>
<dbReference type="PANTHER" id="PTHR37809">
    <property type="entry name" value="RIBOSOMAL PROTEIN S12 METHYLTHIOTRANSFERASE ACCESSORY FACTOR YCAO"/>
    <property type="match status" value="1"/>
</dbReference>
<dbReference type="InterPro" id="IPR003776">
    <property type="entry name" value="YcaO-like_dom"/>
</dbReference>
<keyword evidence="2" id="KW-0689">Ribosomal protein</keyword>
<dbReference type="Pfam" id="PF02624">
    <property type="entry name" value="YcaO"/>
    <property type="match status" value="1"/>
</dbReference>